<dbReference type="PROSITE" id="PS50157">
    <property type="entry name" value="ZINC_FINGER_C2H2_2"/>
    <property type="match status" value="1"/>
</dbReference>
<organism evidence="10 11">
    <name type="scientific">Fistulina hepatica ATCC 64428</name>
    <dbReference type="NCBI Taxonomy" id="1128425"/>
    <lineage>
        <taxon>Eukaryota</taxon>
        <taxon>Fungi</taxon>
        <taxon>Dikarya</taxon>
        <taxon>Basidiomycota</taxon>
        <taxon>Agaricomycotina</taxon>
        <taxon>Agaricomycetes</taxon>
        <taxon>Agaricomycetidae</taxon>
        <taxon>Agaricales</taxon>
        <taxon>Fistulinaceae</taxon>
        <taxon>Fistulina</taxon>
    </lineage>
</organism>
<protein>
    <recommendedName>
        <fullName evidence="9">C2H2-type domain-containing protein</fullName>
    </recommendedName>
</protein>
<dbReference type="Proteomes" id="UP000054144">
    <property type="component" value="Unassembled WGS sequence"/>
</dbReference>
<keyword evidence="6" id="KW-0539">Nucleus</keyword>
<evidence type="ECO:0000256" key="7">
    <source>
        <dbReference type="PROSITE-ProRule" id="PRU00042"/>
    </source>
</evidence>
<dbReference type="EMBL" id="KN881648">
    <property type="protein sequence ID" value="KIY51783.1"/>
    <property type="molecule type" value="Genomic_DNA"/>
</dbReference>
<proteinExistence type="predicted"/>
<reference evidence="10 11" key="1">
    <citation type="journal article" date="2015" name="Fungal Genet. Biol.">
        <title>Evolution of novel wood decay mechanisms in Agaricales revealed by the genome sequences of Fistulina hepatica and Cylindrobasidium torrendii.</title>
        <authorList>
            <person name="Floudas D."/>
            <person name="Held B.W."/>
            <person name="Riley R."/>
            <person name="Nagy L.G."/>
            <person name="Koehler G."/>
            <person name="Ransdell A.S."/>
            <person name="Younus H."/>
            <person name="Chow J."/>
            <person name="Chiniquy J."/>
            <person name="Lipzen A."/>
            <person name="Tritt A."/>
            <person name="Sun H."/>
            <person name="Haridas S."/>
            <person name="LaButti K."/>
            <person name="Ohm R.A."/>
            <person name="Kues U."/>
            <person name="Blanchette R.A."/>
            <person name="Grigoriev I.V."/>
            <person name="Minto R.E."/>
            <person name="Hibbett D.S."/>
        </authorList>
    </citation>
    <scope>NUCLEOTIDE SEQUENCE [LARGE SCALE GENOMIC DNA]</scope>
    <source>
        <strain evidence="10 11">ATCC 64428</strain>
    </source>
</reference>
<name>A0A0D7ALY2_9AGAR</name>
<dbReference type="PANTHER" id="PTHR24394">
    <property type="entry name" value="ZINC FINGER PROTEIN"/>
    <property type="match status" value="1"/>
</dbReference>
<sequence>MAASKLPPLEIPLLTFDTSSCDGLQASAVTSSSSLSFFDTYLDSPQLSSNSVGGSPGLNGSKGPCHLTVPVQLRSAFMNSPIFSGNDLSMDSPAFYSMSLDSPAITLSSMASSPSPSRTPHSSPARSPHPMIMDSPIHLDGHQFAFRPSTSPIATMNAMSGPQAYSPCADPNEICPGDAMFSPPVALNQKQKVATPAMVKASTRRRRKPANFKCEFCTADFTAKHNLQNHLRSHKGVREFECSLCGMTFTNPGVRDRHRLKCIPDSADSQ</sequence>
<dbReference type="InterPro" id="IPR013087">
    <property type="entry name" value="Znf_C2H2_type"/>
</dbReference>
<evidence type="ECO:0000259" key="9">
    <source>
        <dbReference type="PROSITE" id="PS50157"/>
    </source>
</evidence>
<evidence type="ECO:0000256" key="4">
    <source>
        <dbReference type="ARBA" id="ARBA00022771"/>
    </source>
</evidence>
<evidence type="ECO:0000256" key="6">
    <source>
        <dbReference type="ARBA" id="ARBA00023242"/>
    </source>
</evidence>
<accession>A0A0D7ALY2</accession>
<dbReference type="AlphaFoldDB" id="A0A0D7ALY2"/>
<keyword evidence="3" id="KW-0677">Repeat</keyword>
<dbReference type="SMART" id="SM00355">
    <property type="entry name" value="ZnF_C2H2"/>
    <property type="match status" value="2"/>
</dbReference>
<keyword evidence="2" id="KW-0479">Metal-binding</keyword>
<comment type="subcellular location">
    <subcellularLocation>
        <location evidence="1">Nucleus</location>
    </subcellularLocation>
</comment>
<dbReference type="GO" id="GO:0005634">
    <property type="term" value="C:nucleus"/>
    <property type="evidence" value="ECO:0007669"/>
    <property type="project" value="UniProtKB-SubCell"/>
</dbReference>
<evidence type="ECO:0000256" key="2">
    <source>
        <dbReference type="ARBA" id="ARBA00022723"/>
    </source>
</evidence>
<evidence type="ECO:0000256" key="8">
    <source>
        <dbReference type="SAM" id="MobiDB-lite"/>
    </source>
</evidence>
<evidence type="ECO:0000256" key="3">
    <source>
        <dbReference type="ARBA" id="ARBA00022737"/>
    </source>
</evidence>
<dbReference type="PANTHER" id="PTHR24394:SF44">
    <property type="entry name" value="ZINC FINGER PROTEIN 271-LIKE"/>
    <property type="match status" value="1"/>
</dbReference>
<keyword evidence="11" id="KW-1185">Reference proteome</keyword>
<evidence type="ECO:0000256" key="5">
    <source>
        <dbReference type="ARBA" id="ARBA00022833"/>
    </source>
</evidence>
<feature type="compositionally biased region" description="Low complexity" evidence="8">
    <location>
        <begin position="108"/>
        <end position="129"/>
    </location>
</feature>
<feature type="domain" description="C2H2-type" evidence="9">
    <location>
        <begin position="212"/>
        <end position="239"/>
    </location>
</feature>
<evidence type="ECO:0000256" key="1">
    <source>
        <dbReference type="ARBA" id="ARBA00004123"/>
    </source>
</evidence>
<dbReference type="Pfam" id="PF00096">
    <property type="entry name" value="zf-C2H2"/>
    <property type="match status" value="1"/>
</dbReference>
<evidence type="ECO:0000313" key="10">
    <source>
        <dbReference type="EMBL" id="KIY51783.1"/>
    </source>
</evidence>
<dbReference type="Pfam" id="PF12874">
    <property type="entry name" value="zf-met"/>
    <property type="match status" value="1"/>
</dbReference>
<dbReference type="GO" id="GO:0000981">
    <property type="term" value="F:DNA-binding transcription factor activity, RNA polymerase II-specific"/>
    <property type="evidence" value="ECO:0007669"/>
    <property type="project" value="TreeGrafter"/>
</dbReference>
<dbReference type="OrthoDB" id="3437960at2759"/>
<keyword evidence="5" id="KW-0862">Zinc</keyword>
<evidence type="ECO:0000313" key="11">
    <source>
        <dbReference type="Proteomes" id="UP000054144"/>
    </source>
</evidence>
<feature type="region of interest" description="Disordered" evidence="8">
    <location>
        <begin position="107"/>
        <end position="129"/>
    </location>
</feature>
<dbReference type="InterPro" id="IPR036236">
    <property type="entry name" value="Znf_C2H2_sf"/>
</dbReference>
<gene>
    <name evidence="10" type="ORF">FISHEDRAFT_56455</name>
</gene>
<keyword evidence="4 7" id="KW-0863">Zinc-finger</keyword>
<dbReference type="PROSITE" id="PS00028">
    <property type="entry name" value="ZINC_FINGER_C2H2_1"/>
    <property type="match status" value="1"/>
</dbReference>
<dbReference type="SUPFAM" id="SSF57667">
    <property type="entry name" value="beta-beta-alpha zinc fingers"/>
    <property type="match status" value="1"/>
</dbReference>
<dbReference type="GO" id="GO:0008270">
    <property type="term" value="F:zinc ion binding"/>
    <property type="evidence" value="ECO:0007669"/>
    <property type="project" value="UniProtKB-KW"/>
</dbReference>
<dbReference type="Gene3D" id="3.30.160.60">
    <property type="entry name" value="Classic Zinc Finger"/>
    <property type="match status" value="1"/>
</dbReference>